<protein>
    <submittedName>
        <fullName evidence="2">Uncharacterized protein</fullName>
    </submittedName>
</protein>
<keyword evidence="1" id="KW-0472">Membrane</keyword>
<keyword evidence="1" id="KW-0812">Transmembrane</keyword>
<keyword evidence="3" id="KW-1185">Reference proteome</keyword>
<feature type="transmembrane region" description="Helical" evidence="1">
    <location>
        <begin position="14"/>
        <end position="34"/>
    </location>
</feature>
<dbReference type="EMBL" id="OY731398">
    <property type="protein sequence ID" value="CAJ1806630.1"/>
    <property type="molecule type" value="Genomic_DNA"/>
</dbReference>
<accession>A0AA86RLP2</accession>
<evidence type="ECO:0000256" key="1">
    <source>
        <dbReference type="SAM" id="Phobius"/>
    </source>
</evidence>
<gene>
    <name evidence="2" type="ORF">AYBTSS11_LOCUS783</name>
</gene>
<dbReference type="AlphaFoldDB" id="A0AA86RLP2"/>
<name>A0AA86RLP2_9FABA</name>
<proteinExistence type="predicted"/>
<reference evidence="2" key="1">
    <citation type="submission" date="2023-10" db="EMBL/GenBank/DDBJ databases">
        <authorList>
            <person name="Domelevo Entfellner J.-B."/>
        </authorList>
    </citation>
    <scope>NUCLEOTIDE SEQUENCE</scope>
</reference>
<evidence type="ECO:0000313" key="2">
    <source>
        <dbReference type="EMBL" id="CAJ1806630.1"/>
    </source>
</evidence>
<evidence type="ECO:0000313" key="3">
    <source>
        <dbReference type="Proteomes" id="UP001189624"/>
    </source>
</evidence>
<dbReference type="Gramene" id="rna-AYBTSS11_LOCUS783">
    <property type="protein sequence ID" value="CAJ1806630.1"/>
    <property type="gene ID" value="gene-AYBTSS11_LOCUS783"/>
</dbReference>
<sequence>MIPSGIMKPPRGKLSLPIINITNCVLVFVAILYAERLSFPCSKSIFKSNHVLHKSPNQSLVSRLLICCNYIPHLVLPSYVFIYHFDSNAIISHHIMIVLAGDKKADEEVVLMNASSWIDDKFDFDPEECNVANGKWVFNNSITPSTLT</sequence>
<dbReference type="Proteomes" id="UP001189624">
    <property type="component" value="Chromosome 1"/>
</dbReference>
<organism evidence="2 3">
    <name type="scientific">Sphenostylis stenocarpa</name>
    <dbReference type="NCBI Taxonomy" id="92480"/>
    <lineage>
        <taxon>Eukaryota</taxon>
        <taxon>Viridiplantae</taxon>
        <taxon>Streptophyta</taxon>
        <taxon>Embryophyta</taxon>
        <taxon>Tracheophyta</taxon>
        <taxon>Spermatophyta</taxon>
        <taxon>Magnoliopsida</taxon>
        <taxon>eudicotyledons</taxon>
        <taxon>Gunneridae</taxon>
        <taxon>Pentapetalae</taxon>
        <taxon>rosids</taxon>
        <taxon>fabids</taxon>
        <taxon>Fabales</taxon>
        <taxon>Fabaceae</taxon>
        <taxon>Papilionoideae</taxon>
        <taxon>50 kb inversion clade</taxon>
        <taxon>NPAAA clade</taxon>
        <taxon>indigoferoid/millettioid clade</taxon>
        <taxon>Phaseoleae</taxon>
        <taxon>Sphenostylis</taxon>
    </lineage>
</organism>
<keyword evidence="1" id="KW-1133">Transmembrane helix</keyword>